<evidence type="ECO:0000256" key="3">
    <source>
        <dbReference type="ARBA" id="ARBA00022729"/>
    </source>
</evidence>
<dbReference type="Pfam" id="PF00496">
    <property type="entry name" value="SBP_bac_5"/>
    <property type="match status" value="1"/>
</dbReference>
<evidence type="ECO:0000259" key="5">
    <source>
        <dbReference type="Pfam" id="PF00496"/>
    </source>
</evidence>
<dbReference type="InterPro" id="IPR039424">
    <property type="entry name" value="SBP_5"/>
</dbReference>
<accession>A0ABD5TK23</accession>
<dbReference type="InterPro" id="IPR023765">
    <property type="entry name" value="SBP_5_CS"/>
</dbReference>
<gene>
    <name evidence="6" type="ORF">ACFQFD_19100</name>
</gene>
<organism evidence="6 7">
    <name type="scientific">Halobaculum halobium</name>
    <dbReference type="NCBI Taxonomy" id="3032281"/>
    <lineage>
        <taxon>Archaea</taxon>
        <taxon>Methanobacteriati</taxon>
        <taxon>Methanobacteriota</taxon>
        <taxon>Stenosarchaea group</taxon>
        <taxon>Halobacteria</taxon>
        <taxon>Halobacteriales</taxon>
        <taxon>Haloferacaceae</taxon>
        <taxon>Halobaculum</taxon>
    </lineage>
</organism>
<dbReference type="EMBL" id="JBHSWX010000013">
    <property type="protein sequence ID" value="MFC6788024.1"/>
    <property type="molecule type" value="Genomic_DNA"/>
</dbReference>
<protein>
    <submittedName>
        <fullName evidence="6">ABC transporter substrate-binding protein</fullName>
    </submittedName>
</protein>
<proteinExistence type="inferred from homology"/>
<dbReference type="RefSeq" id="WP_390215478.1">
    <property type="nucleotide sequence ID" value="NZ_JBHSWX010000013.1"/>
</dbReference>
<dbReference type="InterPro" id="IPR006311">
    <property type="entry name" value="TAT_signal"/>
</dbReference>
<dbReference type="AlphaFoldDB" id="A0ABD5TK23"/>
<comment type="similarity">
    <text evidence="1">Belongs to the bacterial solute-binding protein 5 family.</text>
</comment>
<dbReference type="PANTHER" id="PTHR30290:SF9">
    <property type="entry name" value="OLIGOPEPTIDE-BINDING PROTEIN APPA"/>
    <property type="match status" value="1"/>
</dbReference>
<dbReference type="PROSITE" id="PS51318">
    <property type="entry name" value="TAT"/>
    <property type="match status" value="1"/>
</dbReference>
<keyword evidence="7" id="KW-1185">Reference proteome</keyword>
<dbReference type="Gene3D" id="3.40.190.10">
    <property type="entry name" value="Periplasmic binding protein-like II"/>
    <property type="match status" value="1"/>
</dbReference>
<feature type="compositionally biased region" description="Basic and acidic residues" evidence="4">
    <location>
        <begin position="58"/>
        <end position="69"/>
    </location>
</feature>
<reference evidence="6 7" key="1">
    <citation type="journal article" date="2019" name="Int. J. Syst. Evol. Microbiol.">
        <title>The Global Catalogue of Microorganisms (GCM) 10K type strain sequencing project: providing services to taxonomists for standard genome sequencing and annotation.</title>
        <authorList>
            <consortium name="The Broad Institute Genomics Platform"/>
            <consortium name="The Broad Institute Genome Sequencing Center for Infectious Disease"/>
            <person name="Wu L."/>
            <person name="Ma J."/>
        </authorList>
    </citation>
    <scope>NUCLEOTIDE SEQUENCE [LARGE SCALE GENOMIC DNA]</scope>
    <source>
        <strain evidence="6 7">SYNS20</strain>
    </source>
</reference>
<dbReference type="InterPro" id="IPR000914">
    <property type="entry name" value="SBP_5_dom"/>
</dbReference>
<keyword evidence="3" id="KW-0732">Signal</keyword>
<dbReference type="PANTHER" id="PTHR30290">
    <property type="entry name" value="PERIPLASMIC BINDING COMPONENT OF ABC TRANSPORTER"/>
    <property type="match status" value="1"/>
</dbReference>
<dbReference type="Gene3D" id="3.10.105.10">
    <property type="entry name" value="Dipeptide-binding Protein, Domain 3"/>
    <property type="match status" value="1"/>
</dbReference>
<evidence type="ECO:0000256" key="2">
    <source>
        <dbReference type="ARBA" id="ARBA00022448"/>
    </source>
</evidence>
<feature type="region of interest" description="Disordered" evidence="4">
    <location>
        <begin position="25"/>
        <end position="69"/>
    </location>
</feature>
<dbReference type="InterPro" id="IPR019546">
    <property type="entry name" value="TAT_signal_bac_arc"/>
</dbReference>
<dbReference type="NCBIfam" id="TIGR01409">
    <property type="entry name" value="TAT_signal_seq"/>
    <property type="match status" value="1"/>
</dbReference>
<dbReference type="SUPFAM" id="SSF53850">
    <property type="entry name" value="Periplasmic binding protein-like II"/>
    <property type="match status" value="1"/>
</dbReference>
<dbReference type="Gene3D" id="3.90.76.10">
    <property type="entry name" value="Dipeptide-binding Protein, Domain 1"/>
    <property type="match status" value="1"/>
</dbReference>
<dbReference type="PROSITE" id="PS01040">
    <property type="entry name" value="SBP_BACTERIAL_5"/>
    <property type="match status" value="1"/>
</dbReference>
<evidence type="ECO:0000313" key="6">
    <source>
        <dbReference type="EMBL" id="MFC6788024.1"/>
    </source>
</evidence>
<feature type="compositionally biased region" description="Acidic residues" evidence="4">
    <location>
        <begin position="39"/>
        <end position="50"/>
    </location>
</feature>
<keyword evidence="2" id="KW-0813">Transport</keyword>
<dbReference type="Proteomes" id="UP001596443">
    <property type="component" value="Unassembled WGS sequence"/>
</dbReference>
<comment type="caution">
    <text evidence="6">The sequence shown here is derived from an EMBL/GenBank/DDBJ whole genome shotgun (WGS) entry which is preliminary data.</text>
</comment>
<evidence type="ECO:0000256" key="4">
    <source>
        <dbReference type="SAM" id="MobiDB-lite"/>
    </source>
</evidence>
<sequence length="552" mass="60372">MSDQDTSRRRFLQAAGSATAAVALAGCSGNGGESTPTDDSTDMGGGDETETTSQPEETTERPEPDTRDGYLQRANRHCHEQAPWVFLNRQYSVYGQSSDIEWQPRTDERVAAYAIEPATDSGDDVVMTQSQMDSGLDPQDHRETPTDNIVLQAYEGLLERDAEGAIVETLATDYQRLDETTVQFTVRDNVSFHSGDSLTPEDVAFSINRIVQSDVGGLESPQVDQLIGVEGAEVASTDDRTVNVNLSGLNPIVFASFATYCDVMNKSWVESNDSAYINQNMEGTGPFVLSNYEQGVEVAFQRNNDYWDDEAAISTFTINSASESSTRVNRLLSDETDIAVNVPPQEVSRVENSDNASISAVPSTRVLFNAMRYDVEPFDSPEFRRAINYAIDLDSIVENVLQTFGSATGQPTLEGFFGHNGDLDPYPRDLDQAEQLVEESGYAGAEIELVTPIGRYLRDVEIAQAVASQVDELPNVSATARQVEFSTLVSQVTTGNIEDKPPWYLLGWGNATFDAIQTIQPLLASDGALTSYANDELDRLLDEAQSLPSESN</sequence>
<evidence type="ECO:0000313" key="7">
    <source>
        <dbReference type="Proteomes" id="UP001596443"/>
    </source>
</evidence>
<evidence type="ECO:0000256" key="1">
    <source>
        <dbReference type="ARBA" id="ARBA00005695"/>
    </source>
</evidence>
<name>A0ABD5TK23_9EURY</name>
<feature type="domain" description="Solute-binding protein family 5" evidence="5">
    <location>
        <begin position="166"/>
        <end position="527"/>
    </location>
</feature>